<sequence length="265" mass="28848">MSTPPTPVSRKVALPFFSAVAVALGLAGSVFIAATTWKDVRKKPEKNNIRITGSARKRITSDLIQWSAAVEARGADRTAAYVALKGGTEKVVGFLRAQGVKEVEIQTESAAIIEEFEIIKEDKVLPNTNVPLRSERRESKGFKAKQVVSVNSTNVPQIEKVSREITTLLEQGVDVASQAPNYYYTRLGELKLEMLAEAGKDARSRAENILNSAGNSHVGKLVYADMGIININAANSTETSNEGNNDTTSRDKDIITIVHAEYEVE</sequence>
<evidence type="ECO:0000256" key="1">
    <source>
        <dbReference type="SAM" id="Phobius"/>
    </source>
</evidence>
<keyword evidence="3" id="KW-1185">Reference proteome</keyword>
<protein>
    <submittedName>
        <fullName evidence="2">SIMPL domain-containing protein</fullName>
    </submittedName>
</protein>
<organism evidence="2 3">
    <name type="scientific">Luteolibacter soli</name>
    <dbReference type="NCBI Taxonomy" id="3135280"/>
    <lineage>
        <taxon>Bacteria</taxon>
        <taxon>Pseudomonadati</taxon>
        <taxon>Verrucomicrobiota</taxon>
        <taxon>Verrucomicrobiia</taxon>
        <taxon>Verrucomicrobiales</taxon>
        <taxon>Verrucomicrobiaceae</taxon>
        <taxon>Luteolibacter</taxon>
    </lineage>
</organism>
<dbReference type="InterPro" id="IPR052022">
    <property type="entry name" value="26kDa_periplasmic_antigen"/>
</dbReference>
<name>A0ABU9AP10_9BACT</name>
<keyword evidence="1" id="KW-0812">Transmembrane</keyword>
<dbReference type="InterPro" id="IPR007497">
    <property type="entry name" value="SIMPL/DUF541"/>
</dbReference>
<gene>
    <name evidence="2" type="ORF">WKV53_02000</name>
</gene>
<dbReference type="Proteomes" id="UP001371305">
    <property type="component" value="Unassembled WGS sequence"/>
</dbReference>
<dbReference type="PANTHER" id="PTHR34387">
    <property type="entry name" value="SLR1258 PROTEIN"/>
    <property type="match status" value="1"/>
</dbReference>
<proteinExistence type="predicted"/>
<dbReference type="InterPro" id="IPR016907">
    <property type="entry name" value="UCP029033"/>
</dbReference>
<keyword evidence="1" id="KW-0472">Membrane</keyword>
<dbReference type="PIRSF" id="PIRSF029033">
    <property type="entry name" value="UCP029033"/>
    <property type="match status" value="1"/>
</dbReference>
<dbReference type="Pfam" id="PF04402">
    <property type="entry name" value="SIMPL"/>
    <property type="match status" value="1"/>
</dbReference>
<evidence type="ECO:0000313" key="2">
    <source>
        <dbReference type="EMBL" id="MEK7949248.1"/>
    </source>
</evidence>
<feature type="transmembrane region" description="Helical" evidence="1">
    <location>
        <begin position="12"/>
        <end position="37"/>
    </location>
</feature>
<dbReference type="PANTHER" id="PTHR34387:SF2">
    <property type="entry name" value="SLR1258 PROTEIN"/>
    <property type="match status" value="1"/>
</dbReference>
<dbReference type="RefSeq" id="WP_341402668.1">
    <property type="nucleotide sequence ID" value="NZ_JBBUKT010000001.1"/>
</dbReference>
<keyword evidence="1" id="KW-1133">Transmembrane helix</keyword>
<dbReference type="Gene3D" id="3.30.70.2970">
    <property type="entry name" value="Protein of unknown function (DUF541), domain 2"/>
    <property type="match status" value="1"/>
</dbReference>
<dbReference type="Gene3D" id="3.30.110.170">
    <property type="entry name" value="Protein of unknown function (DUF541), domain 1"/>
    <property type="match status" value="1"/>
</dbReference>
<evidence type="ECO:0000313" key="3">
    <source>
        <dbReference type="Proteomes" id="UP001371305"/>
    </source>
</evidence>
<comment type="caution">
    <text evidence="2">The sequence shown here is derived from an EMBL/GenBank/DDBJ whole genome shotgun (WGS) entry which is preliminary data.</text>
</comment>
<reference evidence="2 3" key="1">
    <citation type="submission" date="2024-04" db="EMBL/GenBank/DDBJ databases">
        <title>Luteolibacter sp. isolated from soil.</title>
        <authorList>
            <person name="An J."/>
        </authorList>
    </citation>
    <scope>NUCLEOTIDE SEQUENCE [LARGE SCALE GENOMIC DNA]</scope>
    <source>
        <strain evidence="2 3">Y139</strain>
    </source>
</reference>
<dbReference type="EMBL" id="JBBUKT010000001">
    <property type="protein sequence ID" value="MEK7949248.1"/>
    <property type="molecule type" value="Genomic_DNA"/>
</dbReference>
<accession>A0ABU9AP10</accession>